<evidence type="ECO:0000256" key="6">
    <source>
        <dbReference type="ARBA" id="ARBA00022448"/>
    </source>
</evidence>
<feature type="compositionally biased region" description="Basic and acidic residues" evidence="10">
    <location>
        <begin position="30"/>
        <end position="51"/>
    </location>
</feature>
<dbReference type="RefSeq" id="XP_001749890.1">
    <property type="nucleotide sequence ID" value="XM_001749838.1"/>
</dbReference>
<evidence type="ECO:0000256" key="11">
    <source>
        <dbReference type="SAM" id="Phobius"/>
    </source>
</evidence>
<comment type="similarity">
    <text evidence="4">Belongs to the snurportin family.</text>
</comment>
<dbReference type="InParanoid" id="A9VB33"/>
<feature type="domain" description="Snurportin-1 m3G cap-binding" evidence="12">
    <location>
        <begin position="142"/>
        <end position="189"/>
    </location>
</feature>
<keyword evidence="11" id="KW-0472">Membrane</keyword>
<dbReference type="Gene3D" id="3.30.470.30">
    <property type="entry name" value="DNA ligase/mRNA capping enzyme"/>
    <property type="match status" value="2"/>
</dbReference>
<dbReference type="GeneID" id="5895207"/>
<dbReference type="Proteomes" id="UP000001357">
    <property type="component" value="Unassembled WGS sequence"/>
</dbReference>
<keyword evidence="8" id="KW-0694">RNA-binding</keyword>
<dbReference type="PANTHER" id="PTHR13403">
    <property type="entry name" value="SNURPORTIN1 RNUT1 PROTEIN RNA, U TRANSPORTER 1"/>
    <property type="match status" value="1"/>
</dbReference>
<feature type="transmembrane region" description="Helical" evidence="11">
    <location>
        <begin position="198"/>
        <end position="216"/>
    </location>
</feature>
<reference evidence="13 14" key="1">
    <citation type="journal article" date="2008" name="Nature">
        <title>The genome of the choanoflagellate Monosiga brevicollis and the origin of metazoans.</title>
        <authorList>
            <consortium name="JGI Sequencing"/>
            <person name="King N."/>
            <person name="Westbrook M.J."/>
            <person name="Young S.L."/>
            <person name="Kuo A."/>
            <person name="Abedin M."/>
            <person name="Chapman J."/>
            <person name="Fairclough S."/>
            <person name="Hellsten U."/>
            <person name="Isogai Y."/>
            <person name="Letunic I."/>
            <person name="Marr M."/>
            <person name="Pincus D."/>
            <person name="Putnam N."/>
            <person name="Rokas A."/>
            <person name="Wright K.J."/>
            <person name="Zuzow R."/>
            <person name="Dirks W."/>
            <person name="Good M."/>
            <person name="Goodstein D."/>
            <person name="Lemons D."/>
            <person name="Li W."/>
            <person name="Lyons J.B."/>
            <person name="Morris A."/>
            <person name="Nichols S."/>
            <person name="Richter D.J."/>
            <person name="Salamov A."/>
            <person name="Bork P."/>
            <person name="Lim W.A."/>
            <person name="Manning G."/>
            <person name="Miller W.T."/>
            <person name="McGinnis W."/>
            <person name="Shapiro H."/>
            <person name="Tjian R."/>
            <person name="Grigoriev I.V."/>
            <person name="Rokhsar D."/>
        </authorList>
    </citation>
    <scope>NUCLEOTIDE SEQUENCE [LARGE SCALE GENOMIC DNA]</scope>
    <source>
        <strain evidence="14">MX1 / ATCC 50154</strain>
    </source>
</reference>
<keyword evidence="11" id="KW-1133">Transmembrane helix</keyword>
<feature type="region of interest" description="Disordered" evidence="10">
    <location>
        <begin position="1"/>
        <end position="61"/>
    </location>
</feature>
<dbReference type="AlphaFoldDB" id="A9VB33"/>
<evidence type="ECO:0000256" key="8">
    <source>
        <dbReference type="ARBA" id="ARBA00022884"/>
    </source>
</evidence>
<dbReference type="GO" id="GO:0005634">
    <property type="term" value="C:nucleus"/>
    <property type="evidence" value="ECO:0007669"/>
    <property type="project" value="UniProtKB-SubCell"/>
</dbReference>
<sequence length="267" mass="30178">MSTPSDGRSAEAMSAGEASHLARFKARSRGVMDQEARRRIALERQKKDRTSRMNVRRLLTEEANAEPLDEAAGAGKGQSSSMPERVAGLRVLTCSMTPEPSEAALTPCLREIQEIGAVAVGDAAHGQQRRSVMLLILLVRPEFTLLDAVYVESQHAYYILDALQWKEMPLIETDFACRTFWLQSRFLELQVRPTVGKFILITAISQLMTIAFVALGHRRSRQTMFKPHERRHCTYCRVLRRVKQPWPLSGKIPHEPGQLQLSYSFTT</sequence>
<keyword evidence="14" id="KW-1185">Reference proteome</keyword>
<evidence type="ECO:0000256" key="4">
    <source>
        <dbReference type="ARBA" id="ARBA00007540"/>
    </source>
</evidence>
<dbReference type="InterPro" id="IPR017336">
    <property type="entry name" value="Snurportin-1"/>
</dbReference>
<evidence type="ECO:0000313" key="13">
    <source>
        <dbReference type="EMBL" id="EDQ85269.1"/>
    </source>
</evidence>
<dbReference type="KEGG" id="mbr:MONBRDRAFT_12057"/>
<protein>
    <recommendedName>
        <fullName evidence="5">Snurportin-1</fullName>
    </recommendedName>
</protein>
<name>A9VB33_MONBE</name>
<dbReference type="GO" id="GO:0061015">
    <property type="term" value="P:snRNA import into nucleus"/>
    <property type="evidence" value="ECO:0007669"/>
    <property type="project" value="InterPro"/>
</dbReference>
<dbReference type="InterPro" id="IPR047857">
    <property type="entry name" value="Snurportin1_C"/>
</dbReference>
<evidence type="ECO:0000259" key="12">
    <source>
        <dbReference type="Pfam" id="PF21974"/>
    </source>
</evidence>
<evidence type="ECO:0000256" key="3">
    <source>
        <dbReference type="ARBA" id="ARBA00004496"/>
    </source>
</evidence>
<comment type="subcellular location">
    <subcellularLocation>
        <location evidence="3">Cytoplasm</location>
    </subcellularLocation>
    <subcellularLocation>
        <location evidence="2">Nucleus</location>
    </subcellularLocation>
</comment>
<keyword evidence="11" id="KW-0812">Transmembrane</keyword>
<feature type="non-terminal residue" evidence="13">
    <location>
        <position position="267"/>
    </location>
</feature>
<dbReference type="GO" id="GO:0003723">
    <property type="term" value="F:RNA binding"/>
    <property type="evidence" value="ECO:0007669"/>
    <property type="project" value="UniProtKB-KW"/>
</dbReference>
<evidence type="ECO:0000256" key="1">
    <source>
        <dbReference type="ARBA" id="ARBA00003975"/>
    </source>
</evidence>
<evidence type="ECO:0000256" key="10">
    <source>
        <dbReference type="SAM" id="MobiDB-lite"/>
    </source>
</evidence>
<keyword evidence="7" id="KW-0963">Cytoplasm</keyword>
<dbReference type="PANTHER" id="PTHR13403:SF6">
    <property type="entry name" value="SNURPORTIN-1"/>
    <property type="match status" value="1"/>
</dbReference>
<evidence type="ECO:0000256" key="7">
    <source>
        <dbReference type="ARBA" id="ARBA00022490"/>
    </source>
</evidence>
<dbReference type="FunCoup" id="A9VB33">
    <property type="interactions" value="912"/>
</dbReference>
<gene>
    <name evidence="13" type="ORF">MONBRDRAFT_12057</name>
</gene>
<dbReference type="Pfam" id="PF21974">
    <property type="entry name" value="SPN1_m3Gcap_bd"/>
    <property type="match status" value="1"/>
</dbReference>
<dbReference type="GO" id="GO:0005737">
    <property type="term" value="C:cytoplasm"/>
    <property type="evidence" value="ECO:0007669"/>
    <property type="project" value="UniProtKB-SubCell"/>
</dbReference>
<organism evidence="13 14">
    <name type="scientific">Monosiga brevicollis</name>
    <name type="common">Choanoflagellate</name>
    <dbReference type="NCBI Taxonomy" id="81824"/>
    <lineage>
        <taxon>Eukaryota</taxon>
        <taxon>Choanoflagellata</taxon>
        <taxon>Craspedida</taxon>
        <taxon>Salpingoecidae</taxon>
        <taxon>Monosiga</taxon>
    </lineage>
</organism>
<comment type="function">
    <text evidence="1">Functions as an U snRNP-specific nuclear import adapter. Involved in the trimethylguanosine (m3G)-cap-dependent nuclear import of U snRNPs. Binds specifically to the terminal m3G-cap U snRNAs.</text>
</comment>
<proteinExistence type="inferred from homology"/>
<dbReference type="EMBL" id="CH991575">
    <property type="protein sequence ID" value="EDQ85269.1"/>
    <property type="molecule type" value="Genomic_DNA"/>
</dbReference>
<keyword evidence="9" id="KW-0539">Nucleus</keyword>
<evidence type="ECO:0000313" key="14">
    <source>
        <dbReference type="Proteomes" id="UP000001357"/>
    </source>
</evidence>
<evidence type="ECO:0000256" key="5">
    <source>
        <dbReference type="ARBA" id="ARBA00016034"/>
    </source>
</evidence>
<accession>A9VB33</accession>
<evidence type="ECO:0000256" key="9">
    <source>
        <dbReference type="ARBA" id="ARBA00023242"/>
    </source>
</evidence>
<evidence type="ECO:0000256" key="2">
    <source>
        <dbReference type="ARBA" id="ARBA00004123"/>
    </source>
</evidence>
<keyword evidence="6" id="KW-0813">Transport</keyword>